<evidence type="ECO:0000259" key="5">
    <source>
        <dbReference type="Pfam" id="PF25390"/>
    </source>
</evidence>
<name>A0A1R2B521_9CILI</name>
<keyword evidence="1" id="KW-0677">Repeat</keyword>
<dbReference type="Gene3D" id="2.130.10.30">
    <property type="entry name" value="Regulator of chromosome condensation 1/beta-lactamase-inhibitor protein II"/>
    <property type="match status" value="2"/>
</dbReference>
<dbReference type="SUPFAM" id="SSF50985">
    <property type="entry name" value="RCC1/BLIP-II"/>
    <property type="match status" value="1"/>
</dbReference>
<feature type="repeat" description="RCC1" evidence="2">
    <location>
        <begin position="159"/>
        <end position="207"/>
    </location>
</feature>
<dbReference type="Proteomes" id="UP000187209">
    <property type="component" value="Unassembled WGS sequence"/>
</dbReference>
<dbReference type="PROSITE" id="PS00626">
    <property type="entry name" value="RCC1_2"/>
    <property type="match status" value="1"/>
</dbReference>
<organism evidence="6 7">
    <name type="scientific">Stentor coeruleus</name>
    <dbReference type="NCBI Taxonomy" id="5963"/>
    <lineage>
        <taxon>Eukaryota</taxon>
        <taxon>Sar</taxon>
        <taxon>Alveolata</taxon>
        <taxon>Ciliophora</taxon>
        <taxon>Postciliodesmatophora</taxon>
        <taxon>Heterotrichea</taxon>
        <taxon>Heterotrichida</taxon>
        <taxon>Stentoridae</taxon>
        <taxon>Stentor</taxon>
    </lineage>
</organism>
<comment type="caution">
    <text evidence="6">The sequence shown here is derived from an EMBL/GenBank/DDBJ whole genome shotgun (WGS) entry which is preliminary data.</text>
</comment>
<evidence type="ECO:0000256" key="3">
    <source>
        <dbReference type="SAM" id="Coils"/>
    </source>
</evidence>
<dbReference type="InterPro" id="IPR009091">
    <property type="entry name" value="RCC1/BLIP-II"/>
</dbReference>
<accession>A0A1R2B521</accession>
<proteinExistence type="predicted"/>
<feature type="coiled-coil region" evidence="3">
    <location>
        <begin position="437"/>
        <end position="636"/>
    </location>
</feature>
<reference evidence="6 7" key="1">
    <citation type="submission" date="2016-11" db="EMBL/GenBank/DDBJ databases">
        <title>The macronuclear genome of Stentor coeruleus: a giant cell with tiny introns.</title>
        <authorList>
            <person name="Slabodnick M."/>
            <person name="Ruby J.G."/>
            <person name="Reiff S.B."/>
            <person name="Swart E.C."/>
            <person name="Gosai S."/>
            <person name="Prabakaran S."/>
            <person name="Witkowska E."/>
            <person name="Larue G.E."/>
            <person name="Fisher S."/>
            <person name="Freeman R.M."/>
            <person name="Gunawardena J."/>
            <person name="Chu W."/>
            <person name="Stover N.A."/>
            <person name="Gregory B.D."/>
            <person name="Nowacki M."/>
            <person name="Derisi J."/>
            <person name="Roy S.W."/>
            <person name="Marshall W.F."/>
            <person name="Sood P."/>
        </authorList>
    </citation>
    <scope>NUCLEOTIDE SEQUENCE [LARGE SCALE GENOMIC DNA]</scope>
    <source>
        <strain evidence="6">WM001</strain>
    </source>
</reference>
<feature type="repeat" description="RCC1" evidence="2">
    <location>
        <begin position="208"/>
        <end position="256"/>
    </location>
</feature>
<evidence type="ECO:0000313" key="7">
    <source>
        <dbReference type="Proteomes" id="UP000187209"/>
    </source>
</evidence>
<feature type="compositionally biased region" description="Low complexity" evidence="4">
    <location>
        <begin position="717"/>
        <end position="728"/>
    </location>
</feature>
<evidence type="ECO:0000256" key="1">
    <source>
        <dbReference type="ARBA" id="ARBA00022737"/>
    </source>
</evidence>
<feature type="repeat" description="RCC1" evidence="2">
    <location>
        <begin position="112"/>
        <end position="159"/>
    </location>
</feature>
<evidence type="ECO:0000256" key="4">
    <source>
        <dbReference type="SAM" id="MobiDB-lite"/>
    </source>
</evidence>
<dbReference type="InterPro" id="IPR000408">
    <property type="entry name" value="Reg_chr_condens"/>
</dbReference>
<dbReference type="Pfam" id="PF25390">
    <property type="entry name" value="WD40_RLD"/>
    <property type="match status" value="1"/>
</dbReference>
<keyword evidence="3" id="KW-0175">Coiled coil</keyword>
<keyword evidence="7" id="KW-1185">Reference proteome</keyword>
<dbReference type="PRINTS" id="PR00633">
    <property type="entry name" value="RCCNDNSATION"/>
</dbReference>
<gene>
    <name evidence="6" type="ORF">SteCoe_29834</name>
</gene>
<feature type="repeat" description="RCC1" evidence="2">
    <location>
        <begin position="5"/>
        <end position="57"/>
    </location>
</feature>
<feature type="repeat" description="RCC1" evidence="2">
    <location>
        <begin position="58"/>
        <end position="111"/>
    </location>
</feature>
<protein>
    <recommendedName>
        <fullName evidence="5">RCC1-like domain-containing protein</fullName>
    </recommendedName>
</protein>
<evidence type="ECO:0000313" key="6">
    <source>
        <dbReference type="EMBL" id="OMJ71846.1"/>
    </source>
</evidence>
<dbReference type="AlphaFoldDB" id="A0A1R2B521"/>
<dbReference type="InterPro" id="IPR058923">
    <property type="entry name" value="RCC1-like_dom"/>
</dbReference>
<dbReference type="EMBL" id="MPUH01000951">
    <property type="protein sequence ID" value="OMJ71846.1"/>
    <property type="molecule type" value="Genomic_DNA"/>
</dbReference>
<evidence type="ECO:0000256" key="2">
    <source>
        <dbReference type="PROSITE-ProRule" id="PRU00235"/>
    </source>
</evidence>
<dbReference type="PANTHER" id="PTHR22870:SF408">
    <property type="entry name" value="OS09G0560450 PROTEIN"/>
    <property type="match status" value="1"/>
</dbReference>
<dbReference type="InterPro" id="IPR051210">
    <property type="entry name" value="Ub_ligase/GEF_domain"/>
</dbReference>
<sequence>MEQYTEVFAWGLDNKGQLGLGAKNSGKCYTSPRFCSYNIMMKDISCGEDHSGFISDSGHVYCMGSNIHGKLGIGDKSISYSSSPCLVESLSSHISTKISCGWGHTAVITSQNLLFTWGLGQYGALGTGNLDDQWLPIEIAKNISEVSCGGRHMGVISEYKAFICGSGDAGQLGTGKRQRECELVPLAMENIVQISCGEFHTGLVNQHGELFMTGGNSFGQLGIGHKKSSSIPVKVEISNVLKVACGNHSACATSEGLYLWGSCVLGEFVSPKKVRVSTNSIVDIAVGGSFGIAIDEKHKVFVWGNNNNGELAQGDFQSRSSVVQVQALKGKKVRRLAAGGGFCICLGQDTPRTDQKHIKTQSIGLSARDFKSENHEIPRLIELLHEEKQKYSKLVKEYEDLHKAHIEFKESTQSRLQENNLQYQQISSESFKIKDSLNETQSQLQLLKSENSYLKDENARLRKLQEVATEKLKLEVTMNKLKETHSLEIQELQTQLEKKEVLKKQFERDLEVASSHIHRMEQAFSEAHKNFEAQYIEKIRDIEEKMAKVLEEKANLQRIYDKVSDKNKVLEEDILIMHDENKFYCENTRELHYQQEKLQGLVKQLQNANNSLTASLMEKDQALEDLDKEIRSLKLKTVEVEKWNQDILADKERELANRAKEFKKKTNFILTPKVPLLKNILRDESNDEVYGSSRVNTANKTKGLINIGLRFGENAFPSSNDPNDSSPNRKSPEGFGTAESKGHFTFRKASTPSKEDVKAKIAALMQNRSRIEKKLKILQSEQETL</sequence>
<feature type="region of interest" description="Disordered" evidence="4">
    <location>
        <begin position="715"/>
        <end position="756"/>
    </location>
</feature>
<dbReference type="PANTHER" id="PTHR22870">
    <property type="entry name" value="REGULATOR OF CHROMOSOME CONDENSATION"/>
    <property type="match status" value="1"/>
</dbReference>
<dbReference type="OrthoDB" id="406819at2759"/>
<feature type="repeat" description="RCC1" evidence="2">
    <location>
        <begin position="298"/>
        <end position="349"/>
    </location>
</feature>
<dbReference type="PROSITE" id="PS50012">
    <property type="entry name" value="RCC1_3"/>
    <property type="match status" value="6"/>
</dbReference>
<feature type="domain" description="RCC1-like" evidence="5">
    <location>
        <begin position="6"/>
        <end position="345"/>
    </location>
</feature>